<dbReference type="GO" id="GO:0008270">
    <property type="term" value="F:zinc ion binding"/>
    <property type="evidence" value="ECO:0007669"/>
    <property type="project" value="InterPro"/>
</dbReference>
<name>A0A7X5URM6_9PSEU</name>
<dbReference type="Gene3D" id="1.10.30.50">
    <property type="match status" value="1"/>
</dbReference>
<proteinExistence type="inferred from homology"/>
<keyword evidence="4" id="KW-1185">Reference proteome</keyword>
<dbReference type="GO" id="GO:0003676">
    <property type="term" value="F:nucleic acid binding"/>
    <property type="evidence" value="ECO:0007669"/>
    <property type="project" value="InterPro"/>
</dbReference>
<dbReference type="RefSeq" id="WP_167172293.1">
    <property type="nucleotide sequence ID" value="NZ_JAAOYM010000001.1"/>
</dbReference>
<dbReference type="SMART" id="SM00507">
    <property type="entry name" value="HNHc"/>
    <property type="match status" value="1"/>
</dbReference>
<accession>A0A7X5URM6</accession>
<feature type="domain" description="HNH nuclease" evidence="2">
    <location>
        <begin position="327"/>
        <end position="379"/>
    </location>
</feature>
<dbReference type="InterPro" id="IPR002711">
    <property type="entry name" value="HNH"/>
</dbReference>
<reference evidence="3 4" key="1">
    <citation type="submission" date="2020-03" db="EMBL/GenBank/DDBJ databases">
        <title>Sequencing the genomes of 1000 actinobacteria strains.</title>
        <authorList>
            <person name="Klenk H.-P."/>
        </authorList>
    </citation>
    <scope>NUCLEOTIDE SEQUENCE [LARGE SCALE GENOMIC DNA]</scope>
    <source>
        <strain evidence="3 4">DSM 45685</strain>
    </source>
</reference>
<gene>
    <name evidence="3" type="ORF">FHU38_003244</name>
</gene>
<evidence type="ECO:0000256" key="1">
    <source>
        <dbReference type="ARBA" id="ARBA00023450"/>
    </source>
</evidence>
<comment type="caution">
    <text evidence="3">The sequence shown here is derived from an EMBL/GenBank/DDBJ whole genome shotgun (WGS) entry which is preliminary data.</text>
</comment>
<evidence type="ECO:0000259" key="2">
    <source>
        <dbReference type="SMART" id="SM00507"/>
    </source>
</evidence>
<dbReference type="Proteomes" id="UP000545493">
    <property type="component" value="Unassembled WGS sequence"/>
</dbReference>
<dbReference type="Pfam" id="PF01844">
    <property type="entry name" value="HNH"/>
    <property type="match status" value="1"/>
</dbReference>
<dbReference type="GO" id="GO:0004519">
    <property type="term" value="F:endonuclease activity"/>
    <property type="evidence" value="ECO:0007669"/>
    <property type="project" value="InterPro"/>
</dbReference>
<sequence>MSDTHSFEATASPEAVAGLADGELLTALRELEVLSRRVYAALLRVIAEIESRGTAQALGYAGAGALLRDVGNHNPGHVRRLLAHTRALHRLHTPSGTRIEAKLPHVAAALGEGELGAEHVEAIRAALEALPSAVSTPDRAITESILCEAATSSEPRIVTKLGREIRARLDPDGDRPAETELTRPDRWLELRPRPDGGVTGMFGLDPEAGALLTALLSPHTAPRVDEQGPDRRDRDERYGDALVDVLHLAARCPEAPSEAGEPVTLPVTTHLSELRQGIGRGLVDGHPNLPVAQLRRMACDCNALPVVLGSRGETLDIGRASRTVPRRIRRALVHRDVGCTFPGCDRKAKWCQAHHIVHWADGGPTALHNLVLVCSAHHRVLHHTDWEVTLINGRPWYLPPSYVDPGRLPRRNTLHTVRAGAGPLPFRPPNDKASCYGGIHEPVHDKKEVALQ</sequence>
<evidence type="ECO:0000313" key="3">
    <source>
        <dbReference type="EMBL" id="NIJ12900.1"/>
    </source>
</evidence>
<comment type="similarity">
    <text evidence="1">Belongs to the Rv1128c/1148c/1588c/1702c/1945/3466 family.</text>
</comment>
<dbReference type="AlphaFoldDB" id="A0A7X5URM6"/>
<dbReference type="Pfam" id="PF02720">
    <property type="entry name" value="DUF222"/>
    <property type="match status" value="1"/>
</dbReference>
<organism evidence="3 4">
    <name type="scientific">Saccharomonospora amisosensis</name>
    <dbReference type="NCBI Taxonomy" id="1128677"/>
    <lineage>
        <taxon>Bacteria</taxon>
        <taxon>Bacillati</taxon>
        <taxon>Actinomycetota</taxon>
        <taxon>Actinomycetes</taxon>
        <taxon>Pseudonocardiales</taxon>
        <taxon>Pseudonocardiaceae</taxon>
        <taxon>Saccharomonospora</taxon>
    </lineage>
</organism>
<dbReference type="CDD" id="cd00085">
    <property type="entry name" value="HNHc"/>
    <property type="match status" value="1"/>
</dbReference>
<dbReference type="InterPro" id="IPR003870">
    <property type="entry name" value="DUF222"/>
</dbReference>
<dbReference type="EMBL" id="JAAOYM010000001">
    <property type="protein sequence ID" value="NIJ12900.1"/>
    <property type="molecule type" value="Genomic_DNA"/>
</dbReference>
<evidence type="ECO:0000313" key="4">
    <source>
        <dbReference type="Proteomes" id="UP000545493"/>
    </source>
</evidence>
<dbReference type="InterPro" id="IPR003615">
    <property type="entry name" value="HNH_nuc"/>
</dbReference>
<protein>
    <recommendedName>
        <fullName evidence="2">HNH nuclease domain-containing protein</fullName>
    </recommendedName>
</protein>